<keyword evidence="1" id="KW-0812">Transmembrane</keyword>
<keyword evidence="1" id="KW-0472">Membrane</keyword>
<dbReference type="EMBL" id="JAHOGA010000041">
    <property type="protein sequence ID" value="MBV3490083.1"/>
    <property type="molecule type" value="Genomic_DNA"/>
</dbReference>
<sequence length="53" mass="6301">MNWNIANKLAPYCLGIYLMHPVFINFVYKFLNINEEMVVPILNFIGFFLLFTL</sequence>
<organism evidence="2 3">
    <name type="scientific">Phocaeicola vulgatus</name>
    <name type="common">Bacteroides vulgatus</name>
    <dbReference type="NCBI Taxonomy" id="821"/>
    <lineage>
        <taxon>Bacteria</taxon>
        <taxon>Pseudomonadati</taxon>
        <taxon>Bacteroidota</taxon>
        <taxon>Bacteroidia</taxon>
        <taxon>Bacteroidales</taxon>
        <taxon>Bacteroidaceae</taxon>
        <taxon>Phocaeicola</taxon>
    </lineage>
</organism>
<evidence type="ECO:0000313" key="2">
    <source>
        <dbReference type="EMBL" id="MBV3490083.1"/>
    </source>
</evidence>
<accession>A0AAP2IJI6</accession>
<keyword evidence="1" id="KW-1133">Transmembrane helix</keyword>
<evidence type="ECO:0000313" key="3">
    <source>
        <dbReference type="Proteomes" id="UP000758576"/>
    </source>
</evidence>
<feature type="transmembrane region" description="Helical" evidence="1">
    <location>
        <begin position="12"/>
        <end position="31"/>
    </location>
</feature>
<dbReference type="AlphaFoldDB" id="A0AAP2IJI6"/>
<gene>
    <name evidence="2" type="ORF">KSX14_15885</name>
</gene>
<reference evidence="2" key="1">
    <citation type="submission" date="2021-06" db="EMBL/GenBank/DDBJ databases">
        <title>Collection of gut derived symbiotic bacterial strains cultured from healthy donors.</title>
        <authorList>
            <person name="Lin H."/>
            <person name="Littmann E."/>
            <person name="Pamer E.G."/>
        </authorList>
    </citation>
    <scope>NUCLEOTIDE SEQUENCE</scope>
    <source>
        <strain evidence="2">MSK.19.85</strain>
    </source>
</reference>
<name>A0AAP2IJI6_PHOVU</name>
<protein>
    <submittedName>
        <fullName evidence="2">Uncharacterized protein</fullName>
    </submittedName>
</protein>
<dbReference type="Proteomes" id="UP000758576">
    <property type="component" value="Unassembled WGS sequence"/>
</dbReference>
<feature type="transmembrane region" description="Helical" evidence="1">
    <location>
        <begin position="37"/>
        <end position="52"/>
    </location>
</feature>
<proteinExistence type="predicted"/>
<evidence type="ECO:0000256" key="1">
    <source>
        <dbReference type="SAM" id="Phobius"/>
    </source>
</evidence>
<comment type="caution">
    <text evidence="2">The sequence shown here is derived from an EMBL/GenBank/DDBJ whole genome shotgun (WGS) entry which is preliminary data.</text>
</comment>